<dbReference type="OrthoDB" id="129343at2"/>
<name>A0A560W801_9MICO</name>
<reference evidence="1 2" key="1">
    <citation type="submission" date="2019-06" db="EMBL/GenBank/DDBJ databases">
        <title>Sequencing the genomes of 1000 actinobacteria strains.</title>
        <authorList>
            <person name="Klenk H.-P."/>
        </authorList>
    </citation>
    <scope>NUCLEOTIDE SEQUENCE [LARGE SCALE GENOMIC DNA]</scope>
    <source>
        <strain evidence="1 2">DSM 18935</strain>
    </source>
</reference>
<proteinExistence type="predicted"/>
<dbReference type="Gene3D" id="3.10.450.50">
    <property type="match status" value="1"/>
</dbReference>
<dbReference type="InterPro" id="IPR032710">
    <property type="entry name" value="NTF2-like_dom_sf"/>
</dbReference>
<dbReference type="GO" id="GO:0030638">
    <property type="term" value="P:polyketide metabolic process"/>
    <property type="evidence" value="ECO:0007669"/>
    <property type="project" value="InterPro"/>
</dbReference>
<dbReference type="AlphaFoldDB" id="A0A560W801"/>
<keyword evidence="2" id="KW-1185">Reference proteome</keyword>
<dbReference type="PANTHER" id="PTHR38436:SF1">
    <property type="entry name" value="ESTER CYCLASE"/>
    <property type="match status" value="1"/>
</dbReference>
<dbReference type="EMBL" id="VIUW01000004">
    <property type="protein sequence ID" value="TWD13762.1"/>
    <property type="molecule type" value="Genomic_DNA"/>
</dbReference>
<gene>
    <name evidence="1" type="ORF">FB557_2395</name>
</gene>
<dbReference type="Proteomes" id="UP000315628">
    <property type="component" value="Unassembled WGS sequence"/>
</dbReference>
<accession>A0A560W801</accession>
<dbReference type="Pfam" id="PF07366">
    <property type="entry name" value="SnoaL"/>
    <property type="match status" value="1"/>
</dbReference>
<evidence type="ECO:0000313" key="2">
    <source>
        <dbReference type="Proteomes" id="UP000315628"/>
    </source>
</evidence>
<dbReference type="RefSeq" id="WP_144857825.1">
    <property type="nucleotide sequence ID" value="NZ_BAAAYT010000002.1"/>
</dbReference>
<sequence length="141" mass="14806">MDAETVVRSYLTAGDAGAECTLAELVAKDVVTHAPGRVTIAGREATIATWRAARGGLSQLSHRVMEMVTRGDTVAVRVEVSGLHTGTFLGVPPTGARVTVDQALFVRLEEGRIVEMWEIVDTAAGLQQLGALGPRQLSPGG</sequence>
<dbReference type="InterPro" id="IPR009959">
    <property type="entry name" value="Cyclase_SnoaL-like"/>
</dbReference>
<evidence type="ECO:0000313" key="1">
    <source>
        <dbReference type="EMBL" id="TWD13762.1"/>
    </source>
</evidence>
<protein>
    <submittedName>
        <fullName evidence="1">Putative ester cyclase</fullName>
    </submittedName>
</protein>
<dbReference type="SUPFAM" id="SSF54427">
    <property type="entry name" value="NTF2-like"/>
    <property type="match status" value="1"/>
</dbReference>
<organism evidence="1 2">
    <name type="scientific">Marihabitans asiaticum</name>
    <dbReference type="NCBI Taxonomy" id="415218"/>
    <lineage>
        <taxon>Bacteria</taxon>
        <taxon>Bacillati</taxon>
        <taxon>Actinomycetota</taxon>
        <taxon>Actinomycetes</taxon>
        <taxon>Micrococcales</taxon>
        <taxon>Intrasporangiaceae</taxon>
        <taxon>Marihabitans</taxon>
    </lineage>
</organism>
<comment type="caution">
    <text evidence="1">The sequence shown here is derived from an EMBL/GenBank/DDBJ whole genome shotgun (WGS) entry which is preliminary data.</text>
</comment>
<dbReference type="PANTHER" id="PTHR38436">
    <property type="entry name" value="POLYKETIDE CYCLASE SNOAL-LIKE DOMAIN"/>
    <property type="match status" value="1"/>
</dbReference>